<evidence type="ECO:0000256" key="1">
    <source>
        <dbReference type="SAM" id="MobiDB-lite"/>
    </source>
</evidence>
<feature type="region of interest" description="Disordered" evidence="1">
    <location>
        <begin position="77"/>
        <end position="108"/>
    </location>
</feature>
<feature type="compositionally biased region" description="Low complexity" evidence="1">
    <location>
        <begin position="85"/>
        <end position="102"/>
    </location>
</feature>
<dbReference type="EMBL" id="SRLO01000646">
    <property type="protein sequence ID" value="TNN49681.1"/>
    <property type="molecule type" value="Genomic_DNA"/>
</dbReference>
<protein>
    <submittedName>
        <fullName evidence="2">Uncharacterized protein</fullName>
    </submittedName>
</protein>
<feature type="compositionally biased region" description="Polar residues" evidence="1">
    <location>
        <begin position="25"/>
        <end position="36"/>
    </location>
</feature>
<accession>A0A4Z2G8S4</accession>
<dbReference type="Proteomes" id="UP000314294">
    <property type="component" value="Unassembled WGS sequence"/>
</dbReference>
<feature type="compositionally biased region" description="Basic and acidic residues" evidence="1">
    <location>
        <begin position="37"/>
        <end position="48"/>
    </location>
</feature>
<comment type="caution">
    <text evidence="2">The sequence shown here is derived from an EMBL/GenBank/DDBJ whole genome shotgun (WGS) entry which is preliminary data.</text>
</comment>
<dbReference type="AlphaFoldDB" id="A0A4Z2G8S4"/>
<reference evidence="2 3" key="1">
    <citation type="submission" date="2019-03" db="EMBL/GenBank/DDBJ databases">
        <title>First draft genome of Liparis tanakae, snailfish: a comprehensive survey of snailfish specific genes.</title>
        <authorList>
            <person name="Kim W."/>
            <person name="Song I."/>
            <person name="Jeong J.-H."/>
            <person name="Kim D."/>
            <person name="Kim S."/>
            <person name="Ryu S."/>
            <person name="Song J.Y."/>
            <person name="Lee S.K."/>
        </authorList>
    </citation>
    <scope>NUCLEOTIDE SEQUENCE [LARGE SCALE GENOMIC DNA]</scope>
    <source>
        <tissue evidence="2">Muscle</tissue>
    </source>
</reference>
<proteinExistence type="predicted"/>
<evidence type="ECO:0000313" key="3">
    <source>
        <dbReference type="Proteomes" id="UP000314294"/>
    </source>
</evidence>
<organism evidence="2 3">
    <name type="scientific">Liparis tanakae</name>
    <name type="common">Tanaka's snailfish</name>
    <dbReference type="NCBI Taxonomy" id="230148"/>
    <lineage>
        <taxon>Eukaryota</taxon>
        <taxon>Metazoa</taxon>
        <taxon>Chordata</taxon>
        <taxon>Craniata</taxon>
        <taxon>Vertebrata</taxon>
        <taxon>Euteleostomi</taxon>
        <taxon>Actinopterygii</taxon>
        <taxon>Neopterygii</taxon>
        <taxon>Teleostei</taxon>
        <taxon>Neoteleostei</taxon>
        <taxon>Acanthomorphata</taxon>
        <taxon>Eupercaria</taxon>
        <taxon>Perciformes</taxon>
        <taxon>Cottioidei</taxon>
        <taxon>Cottales</taxon>
        <taxon>Liparidae</taxon>
        <taxon>Liparis</taxon>
    </lineage>
</organism>
<evidence type="ECO:0000313" key="2">
    <source>
        <dbReference type="EMBL" id="TNN49681.1"/>
    </source>
</evidence>
<gene>
    <name evidence="2" type="ORF">EYF80_040131</name>
</gene>
<name>A0A4Z2G8S4_9TELE</name>
<sequence>MATRCSCSLIHRASLTADSSRDRNSTWVLSGSSSTRLTRDDSELHMHSRKPDLLEKACTTRAPRGAPGWVGTLNAAAGSPGSGPAGEEATTTTTTARSHSTEGFGHSNAMVPWPRRWLGAGAQLWWQNGDTIKGGGRREKGGGRGGRGGGEFCRREEKHNTLQHDRQLFDFLFLLLVNSSV</sequence>
<feature type="region of interest" description="Disordered" evidence="1">
    <location>
        <begin position="20"/>
        <end position="48"/>
    </location>
</feature>
<feature type="region of interest" description="Disordered" evidence="1">
    <location>
        <begin position="128"/>
        <end position="152"/>
    </location>
</feature>
<keyword evidence="3" id="KW-1185">Reference proteome</keyword>